<gene>
    <name evidence="2" type="ORF">ARB_00995</name>
</gene>
<dbReference type="eggNOG" id="KOG4741">
    <property type="taxonomic scope" value="Eukaryota"/>
</dbReference>
<sequence>MKLSIFPFLTSDEFSQACREFIRLVDGCDGQLEPLGWTKTRFDETGAEPVLVVRKYTDRDSQPTESTETEPGVGEKNANNKDEEDTNIDEEADIEDIEDDPVRQILRIQKPSLIKSILTL</sequence>
<comment type="caution">
    <text evidence="2">The sequence shown here is derived from an EMBL/GenBank/DDBJ whole genome shotgun (WGS) entry which is preliminary data.</text>
</comment>
<dbReference type="KEGG" id="abe:ARB_00995"/>
<feature type="region of interest" description="Disordered" evidence="1">
    <location>
        <begin position="53"/>
        <end position="101"/>
    </location>
</feature>
<dbReference type="STRING" id="663331.D4AXS6"/>
<keyword evidence="3" id="KW-1185">Reference proteome</keyword>
<dbReference type="OrthoDB" id="4172273at2759"/>
<dbReference type="Proteomes" id="UP000008866">
    <property type="component" value="Unassembled WGS sequence"/>
</dbReference>
<evidence type="ECO:0000313" key="3">
    <source>
        <dbReference type="Proteomes" id="UP000008866"/>
    </source>
</evidence>
<protein>
    <submittedName>
        <fullName evidence="2">Uncharacterized protein</fullName>
    </submittedName>
</protein>
<dbReference type="RefSeq" id="XP_003012744.1">
    <property type="nucleotide sequence ID" value="XM_003012698.1"/>
</dbReference>
<organism evidence="2 3">
    <name type="scientific">Arthroderma benhamiae (strain ATCC MYA-4681 / CBS 112371)</name>
    <name type="common">Trichophyton mentagrophytes</name>
    <dbReference type="NCBI Taxonomy" id="663331"/>
    <lineage>
        <taxon>Eukaryota</taxon>
        <taxon>Fungi</taxon>
        <taxon>Dikarya</taxon>
        <taxon>Ascomycota</taxon>
        <taxon>Pezizomycotina</taxon>
        <taxon>Eurotiomycetes</taxon>
        <taxon>Eurotiomycetidae</taxon>
        <taxon>Onygenales</taxon>
        <taxon>Arthrodermataceae</taxon>
        <taxon>Trichophyton</taxon>
    </lineage>
</organism>
<accession>D4AXS6</accession>
<reference evidence="3" key="1">
    <citation type="journal article" date="2011" name="Genome Biol.">
        <title>Comparative and functional genomics provide insights into the pathogenicity of dermatophytic fungi.</title>
        <authorList>
            <person name="Burmester A."/>
            <person name="Shelest E."/>
            <person name="Gloeckner G."/>
            <person name="Heddergott C."/>
            <person name="Schindler S."/>
            <person name="Staib P."/>
            <person name="Heidel A."/>
            <person name="Felder M."/>
            <person name="Petzold A."/>
            <person name="Szafranski K."/>
            <person name="Feuermann M."/>
            <person name="Pedruzzi I."/>
            <person name="Priebe S."/>
            <person name="Groth M."/>
            <person name="Winkler R."/>
            <person name="Li W."/>
            <person name="Kniemeyer O."/>
            <person name="Schroeckh V."/>
            <person name="Hertweck C."/>
            <person name="Hube B."/>
            <person name="White T.C."/>
            <person name="Platzer M."/>
            <person name="Guthke R."/>
            <person name="Heitman J."/>
            <person name="Woestemeyer J."/>
            <person name="Zipfel P.F."/>
            <person name="Monod M."/>
            <person name="Brakhage A.A."/>
        </authorList>
    </citation>
    <scope>NUCLEOTIDE SEQUENCE [LARGE SCALE GENOMIC DNA]</scope>
    <source>
        <strain evidence="3">ATCC MYA-4681 / CBS 112371</strain>
    </source>
</reference>
<dbReference type="AlphaFoldDB" id="D4AXS6"/>
<feature type="compositionally biased region" description="Acidic residues" evidence="1">
    <location>
        <begin position="82"/>
        <end position="99"/>
    </location>
</feature>
<proteinExistence type="predicted"/>
<dbReference type="HOGENOM" id="CLU_2135342_0_0_1"/>
<name>D4AXS6_ARTBC</name>
<dbReference type="EMBL" id="ABSU01000017">
    <property type="protein sequence ID" value="EFE32104.1"/>
    <property type="molecule type" value="Genomic_DNA"/>
</dbReference>
<evidence type="ECO:0000313" key="2">
    <source>
        <dbReference type="EMBL" id="EFE32104.1"/>
    </source>
</evidence>
<dbReference type="GeneID" id="9522822"/>
<evidence type="ECO:0000256" key="1">
    <source>
        <dbReference type="SAM" id="MobiDB-lite"/>
    </source>
</evidence>